<evidence type="ECO:0000313" key="1">
    <source>
        <dbReference type="EMBL" id="GAA1582969.1"/>
    </source>
</evidence>
<comment type="caution">
    <text evidence="1">The sequence shown here is derived from an EMBL/GenBank/DDBJ whole genome shotgun (WGS) entry which is preliminary data.</text>
</comment>
<keyword evidence="2" id="KW-1185">Reference proteome</keyword>
<dbReference type="RefSeq" id="WP_344191377.1">
    <property type="nucleotide sequence ID" value="NZ_BAAAND010000005.1"/>
</dbReference>
<dbReference type="EMBL" id="BAAAND010000005">
    <property type="protein sequence ID" value="GAA1582969.1"/>
    <property type="molecule type" value="Genomic_DNA"/>
</dbReference>
<name>A0ABN2DTG0_9ACTN</name>
<sequence>MTNEEDARAVLADWLARRSLAPDNWTADALRQWDCTQQDEWLAFVPPGSANRVFLVDDRTVYDYAPSESSLADAIAAARASRP</sequence>
<accession>A0ABN2DTG0</accession>
<organism evidence="1 2">
    <name type="scientific">Kribbella karoonensis</name>
    <dbReference type="NCBI Taxonomy" id="324851"/>
    <lineage>
        <taxon>Bacteria</taxon>
        <taxon>Bacillati</taxon>
        <taxon>Actinomycetota</taxon>
        <taxon>Actinomycetes</taxon>
        <taxon>Propionibacteriales</taxon>
        <taxon>Kribbellaceae</taxon>
        <taxon>Kribbella</taxon>
    </lineage>
</organism>
<protein>
    <submittedName>
        <fullName evidence="1">Uncharacterized protein</fullName>
    </submittedName>
</protein>
<evidence type="ECO:0000313" key="2">
    <source>
        <dbReference type="Proteomes" id="UP001500190"/>
    </source>
</evidence>
<proteinExistence type="predicted"/>
<reference evidence="1 2" key="1">
    <citation type="journal article" date="2019" name="Int. J. Syst. Evol. Microbiol.">
        <title>The Global Catalogue of Microorganisms (GCM) 10K type strain sequencing project: providing services to taxonomists for standard genome sequencing and annotation.</title>
        <authorList>
            <consortium name="The Broad Institute Genomics Platform"/>
            <consortium name="The Broad Institute Genome Sequencing Center for Infectious Disease"/>
            <person name="Wu L."/>
            <person name="Ma J."/>
        </authorList>
    </citation>
    <scope>NUCLEOTIDE SEQUENCE [LARGE SCALE GENOMIC DNA]</scope>
    <source>
        <strain evidence="1 2">JCM 14304</strain>
    </source>
</reference>
<gene>
    <name evidence="1" type="ORF">GCM10009742_29870</name>
</gene>
<dbReference type="Proteomes" id="UP001500190">
    <property type="component" value="Unassembled WGS sequence"/>
</dbReference>